<reference evidence="1" key="1">
    <citation type="submission" date="2018-11" db="EMBL/GenBank/DDBJ databases">
        <title>Henneguya salminicola genome and transcriptome.</title>
        <authorList>
            <person name="Yahalomi D."/>
            <person name="Atkinson S.D."/>
            <person name="Neuhof M."/>
            <person name="Chang E.S."/>
            <person name="Philippe H."/>
            <person name="Cartwright P."/>
            <person name="Bartholomew J.L."/>
            <person name="Huchon D."/>
        </authorList>
    </citation>
    <scope>NUCLEOTIDE SEQUENCE</scope>
    <source>
        <strain evidence="1">Hz1</strain>
        <tissue evidence="1">Whole</tissue>
    </source>
</reference>
<proteinExistence type="predicted"/>
<dbReference type="AlphaFoldDB" id="A0A6G3MEU4"/>
<dbReference type="InterPro" id="IPR011990">
    <property type="entry name" value="TPR-like_helical_dom_sf"/>
</dbReference>
<dbReference type="OrthoDB" id="2335338at2759"/>
<name>A0A6G3MEU4_HENSL</name>
<dbReference type="Gene3D" id="1.25.40.10">
    <property type="entry name" value="Tetratricopeptide repeat domain"/>
    <property type="match status" value="1"/>
</dbReference>
<accession>A0A6G3MEU4</accession>
<sequence length="129" mass="14282">MGQGDFYNAQLCLEKALELDPENATYKENLLKCKAKLTQSSAVDGSPFATFDQLFTNPNFINMAQSVIQNPEFQQVFTNLADGAASNEGGTFDFSTIMNTFQTAVENLQNDDPETLENLRNAFSPNQPQ</sequence>
<evidence type="ECO:0000313" key="1">
    <source>
        <dbReference type="EMBL" id="NDJ92466.1"/>
    </source>
</evidence>
<dbReference type="SUPFAM" id="SSF48452">
    <property type="entry name" value="TPR-like"/>
    <property type="match status" value="1"/>
</dbReference>
<dbReference type="EMBL" id="GHBP01000789">
    <property type="protein sequence ID" value="NDJ92466.1"/>
    <property type="molecule type" value="Transcribed_RNA"/>
</dbReference>
<organism evidence="1">
    <name type="scientific">Henneguya salminicola</name>
    <name type="common">Myxosporean</name>
    <dbReference type="NCBI Taxonomy" id="69463"/>
    <lineage>
        <taxon>Eukaryota</taxon>
        <taxon>Metazoa</taxon>
        <taxon>Cnidaria</taxon>
        <taxon>Myxozoa</taxon>
        <taxon>Myxosporea</taxon>
        <taxon>Bivalvulida</taxon>
        <taxon>Platysporina</taxon>
        <taxon>Myxobolidae</taxon>
        <taxon>Henneguya</taxon>
    </lineage>
</organism>
<protein>
    <submittedName>
        <fullName evidence="1">Small glutamine-rich tetratricopeptide repeat-containing protein beta (Trinotate prediction)</fullName>
    </submittedName>
</protein>